<dbReference type="Gene3D" id="1.20.58.220">
    <property type="entry name" value="Phosphate transport system protein phou homolog 2, domain 2"/>
    <property type="match status" value="1"/>
</dbReference>
<dbReference type="EMBL" id="CP019155">
    <property type="protein sequence ID" value="AUG49314.1"/>
    <property type="molecule type" value="Genomic_DNA"/>
</dbReference>
<sequence>METRKVQLSGGTTFTVSLPKSWAQEHGIDAGSVLSLHPNDDGSLLIEATTDRTMEARTTTVDVATDSDNAIRQQIHALHAVGFDTVTLLDRTGHSAERRKLVEDTVSKLSGFELLEAGETRIRLTNLIDANNVDVRKSALRLRLVMLGMHRDAVQAVLNGDEALARQVINRDSEADKLFAMVTRHFRRALTNLQEVEKLSYGRDELFEYYYASRQFERCADHAEKIARFALDPDAVVPATFADRIESLSATSRQVVDDAADVILADGGIEAAHAALSKRNDLSDNLQALDRDLYGHDTPGEAYVVGLLLDSIQRTAEYGANVAGIAIQQTARECECLD</sequence>
<organism evidence="2 3">
    <name type="scientific">Haloarcula taiwanensis</name>
    <dbReference type="NCBI Taxonomy" id="1932004"/>
    <lineage>
        <taxon>Archaea</taxon>
        <taxon>Methanobacteriati</taxon>
        <taxon>Methanobacteriota</taxon>
        <taxon>Stenosarchaea group</taxon>
        <taxon>Halobacteria</taxon>
        <taxon>Halobacteriales</taxon>
        <taxon>Haloarculaceae</taxon>
        <taxon>Haloarcula</taxon>
    </lineage>
</organism>
<dbReference type="KEGG" id="hta:BVU17_17260"/>
<keyword evidence="3" id="KW-1185">Reference proteome</keyword>
<dbReference type="GO" id="GO:0030643">
    <property type="term" value="P:intracellular phosphate ion homeostasis"/>
    <property type="evidence" value="ECO:0007669"/>
    <property type="project" value="InterPro"/>
</dbReference>
<dbReference type="InterPro" id="IPR038078">
    <property type="entry name" value="PhoU-like_sf"/>
</dbReference>
<dbReference type="Pfam" id="PF04014">
    <property type="entry name" value="MazE_antitoxin"/>
    <property type="match status" value="1"/>
</dbReference>
<evidence type="ECO:0000313" key="2">
    <source>
        <dbReference type="EMBL" id="AUG49314.1"/>
    </source>
</evidence>
<dbReference type="Pfam" id="PF01895">
    <property type="entry name" value="PhoU"/>
    <property type="match status" value="1"/>
</dbReference>
<feature type="domain" description="SpoVT-AbrB" evidence="1">
    <location>
        <begin position="8"/>
        <end position="52"/>
    </location>
</feature>
<evidence type="ECO:0000313" key="3">
    <source>
        <dbReference type="Proteomes" id="UP000242917"/>
    </source>
</evidence>
<dbReference type="InterPro" id="IPR028366">
    <property type="entry name" value="PhoU"/>
</dbReference>
<dbReference type="GO" id="GO:0003677">
    <property type="term" value="F:DNA binding"/>
    <property type="evidence" value="ECO:0007669"/>
    <property type="project" value="InterPro"/>
</dbReference>
<dbReference type="SUPFAM" id="SSF109755">
    <property type="entry name" value="PhoU-like"/>
    <property type="match status" value="1"/>
</dbReference>
<dbReference type="PANTHER" id="PTHR42930:SF6">
    <property type="entry name" value="PHOSPHATE REGULATORY PROTEIN-LIKE PROTEIN"/>
    <property type="match status" value="1"/>
</dbReference>
<proteinExistence type="predicted"/>
<dbReference type="Proteomes" id="UP000242917">
    <property type="component" value="Chromosome II"/>
</dbReference>
<accession>A0A2H5A3L2</accession>
<dbReference type="PANTHER" id="PTHR42930">
    <property type="entry name" value="PHOSPHATE-SPECIFIC TRANSPORT SYSTEM ACCESSORY PROTEIN PHOU"/>
    <property type="match status" value="1"/>
</dbReference>
<dbReference type="SMART" id="SM00966">
    <property type="entry name" value="SpoVT_AbrB"/>
    <property type="match status" value="1"/>
</dbReference>
<name>A0A2H5A3L2_9EURY</name>
<dbReference type="InterPro" id="IPR026022">
    <property type="entry name" value="PhoU_dom"/>
</dbReference>
<gene>
    <name evidence="2" type="ORF">BVU17_17260</name>
</gene>
<dbReference type="OrthoDB" id="40991at2157"/>
<dbReference type="AlphaFoldDB" id="A0A2H5A3L2"/>
<reference evidence="2 3" key="1">
    <citation type="submission" date="2017-01" db="EMBL/GenBank/DDBJ databases">
        <title>A Red Light-Sensitive Sensory Rhodopsin I From Haloarcula taiwanensis, A New Haloarchaeon Isolated From Taiwan.</title>
        <authorList>
            <person name="Yang C.-S."/>
            <person name="Han Y.-A."/>
            <person name="Chen P.-C."/>
            <person name="Ng W.V."/>
            <person name="Chen T.-W."/>
        </authorList>
    </citation>
    <scope>NUCLEOTIDE SEQUENCE [LARGE SCALE GENOMIC DNA]</scope>
    <source>
        <strain evidence="2 3">Taiwanensis</strain>
    </source>
</reference>
<dbReference type="InterPro" id="IPR007159">
    <property type="entry name" value="SpoVT-AbrB_dom"/>
</dbReference>
<dbReference type="GO" id="GO:0045936">
    <property type="term" value="P:negative regulation of phosphate metabolic process"/>
    <property type="evidence" value="ECO:0007669"/>
    <property type="project" value="InterPro"/>
</dbReference>
<evidence type="ECO:0000259" key="1">
    <source>
        <dbReference type="SMART" id="SM00966"/>
    </source>
</evidence>
<protein>
    <submittedName>
        <fullName evidence="2">Transcriptional regulator</fullName>
    </submittedName>
</protein>